<dbReference type="Pfam" id="PF19960">
    <property type="entry name" value="EAD7"/>
    <property type="match status" value="1"/>
</dbReference>
<dbReference type="AlphaFoldDB" id="A0AAW9Q0B3"/>
<gene>
    <name evidence="3" type="ORF">V2H45_11040</name>
</gene>
<evidence type="ECO:0000313" key="3">
    <source>
        <dbReference type="EMBL" id="MEE3717284.1"/>
    </source>
</evidence>
<dbReference type="Proteomes" id="UP001333818">
    <property type="component" value="Unassembled WGS sequence"/>
</dbReference>
<protein>
    <recommendedName>
        <fullName evidence="2">Effector-associated domain-containing protein</fullName>
    </recommendedName>
</protein>
<comment type="caution">
    <text evidence="3">The sequence shown here is derived from an EMBL/GenBank/DDBJ whole genome shotgun (WGS) entry which is preliminary data.</text>
</comment>
<dbReference type="InterPro" id="IPR045435">
    <property type="entry name" value="EAD7"/>
</dbReference>
<accession>A0AAW9Q0B3</accession>
<evidence type="ECO:0000313" key="4">
    <source>
        <dbReference type="Proteomes" id="UP001333818"/>
    </source>
</evidence>
<feature type="coiled-coil region" evidence="1">
    <location>
        <begin position="75"/>
        <end position="129"/>
    </location>
</feature>
<organism evidence="3 4">
    <name type="scientific">Tumidithrix elongata BACA0141</name>
    <dbReference type="NCBI Taxonomy" id="2716417"/>
    <lineage>
        <taxon>Bacteria</taxon>
        <taxon>Bacillati</taxon>
        <taxon>Cyanobacteriota</taxon>
        <taxon>Cyanophyceae</taxon>
        <taxon>Pseudanabaenales</taxon>
        <taxon>Pseudanabaenaceae</taxon>
        <taxon>Tumidithrix</taxon>
        <taxon>Tumidithrix elongata</taxon>
    </lineage>
</organism>
<keyword evidence="1" id="KW-0175">Coiled coil</keyword>
<proteinExistence type="predicted"/>
<sequence length="379" mass="43988">MGIDLGAIRKLINDALNKDDFENILFDHFRDVRAKFTDGQSQDARLRELLDYVDRQQEIPKLLKAIEECNPIVYEEFVKRQIKILENEIDILIKKQSESSDGHKRAQIIQETQVKISKLEALKRSLDKSQKTILQKCNIRKIDLAKINFEAARKQIDPQCEILRNKGGFISLIVENCHNYKGDLLIDEIRDRFKNGKPNFKSILIDPKSGGWSDEQGLLASISNGLNILGEDIPLTSEYLIDKIIEQCCPAKTFFFELLNWGELQDRQSDLLIWFYNFFWNSLIQKQGQIETKAKKVRFISIVNSRGRLDKECFSLTCSEVLKVESCIWKEEEIDSWLTEYGQFRSNDEITAKARRIFDLSEGLPLSVYAALQEDFCFI</sequence>
<dbReference type="EMBL" id="JAZBJZ010000038">
    <property type="protein sequence ID" value="MEE3717284.1"/>
    <property type="molecule type" value="Genomic_DNA"/>
</dbReference>
<dbReference type="RefSeq" id="WP_330483713.1">
    <property type="nucleotide sequence ID" value="NZ_JAZBJZ010000038.1"/>
</dbReference>
<reference evidence="3" key="1">
    <citation type="submission" date="2024-01" db="EMBL/GenBank/DDBJ databases">
        <title>Bank of Algae and Cyanobacteria of the Azores (BACA) strain genomes.</title>
        <authorList>
            <person name="Luz R."/>
            <person name="Cordeiro R."/>
            <person name="Fonseca A."/>
            <person name="Goncalves V."/>
        </authorList>
    </citation>
    <scope>NUCLEOTIDE SEQUENCE</scope>
    <source>
        <strain evidence="3">BACA0141</strain>
    </source>
</reference>
<name>A0AAW9Q0B3_9CYAN</name>
<feature type="domain" description="Effector-associated" evidence="2">
    <location>
        <begin position="8"/>
        <end position="71"/>
    </location>
</feature>
<evidence type="ECO:0000259" key="2">
    <source>
        <dbReference type="Pfam" id="PF19960"/>
    </source>
</evidence>
<evidence type="ECO:0000256" key="1">
    <source>
        <dbReference type="SAM" id="Coils"/>
    </source>
</evidence>
<keyword evidence="4" id="KW-1185">Reference proteome</keyword>